<organism evidence="2 3">
    <name type="scientific">Tsukamurella pulmonis</name>
    <dbReference type="NCBI Taxonomy" id="47312"/>
    <lineage>
        <taxon>Bacteria</taxon>
        <taxon>Bacillati</taxon>
        <taxon>Actinomycetota</taxon>
        <taxon>Actinomycetes</taxon>
        <taxon>Mycobacteriales</taxon>
        <taxon>Tsukamurellaceae</taxon>
        <taxon>Tsukamurella</taxon>
    </lineage>
</organism>
<keyword evidence="3" id="KW-1185">Reference proteome</keyword>
<evidence type="ECO:0008006" key="4">
    <source>
        <dbReference type="Google" id="ProtNLM"/>
    </source>
</evidence>
<accession>A0A1H1D671</accession>
<evidence type="ECO:0000313" key="3">
    <source>
        <dbReference type="Proteomes" id="UP000183053"/>
    </source>
</evidence>
<dbReference type="AlphaFoldDB" id="A0A1H1D671"/>
<sequence>MGRRPVSRKRAAARDGHRPLSAGGFGSRVELGDEAYQVRTVTGTGAVKDYRCPGCHQAIATGTAHVVVWPAAEYGGVADRRHWHSGCWAREAGRRGR</sequence>
<evidence type="ECO:0000256" key="1">
    <source>
        <dbReference type="SAM" id="MobiDB-lite"/>
    </source>
</evidence>
<reference evidence="3" key="1">
    <citation type="submission" date="2016-10" db="EMBL/GenBank/DDBJ databases">
        <authorList>
            <person name="Varghese N."/>
            <person name="Submissions S."/>
        </authorList>
    </citation>
    <scope>NUCLEOTIDE SEQUENCE [LARGE SCALE GENOMIC DNA]</scope>
    <source>
        <strain evidence="3">DSM 44142</strain>
    </source>
</reference>
<name>A0A1H1D671_9ACTN</name>
<feature type="region of interest" description="Disordered" evidence="1">
    <location>
        <begin position="1"/>
        <end position="25"/>
    </location>
</feature>
<feature type="compositionally biased region" description="Basic residues" evidence="1">
    <location>
        <begin position="1"/>
        <end position="11"/>
    </location>
</feature>
<protein>
    <recommendedName>
        <fullName evidence="4">ATP/GTP-binding protein</fullName>
    </recommendedName>
</protein>
<dbReference type="EMBL" id="FNLF01000002">
    <property type="protein sequence ID" value="SDQ71932.1"/>
    <property type="molecule type" value="Genomic_DNA"/>
</dbReference>
<dbReference type="Proteomes" id="UP000183053">
    <property type="component" value="Unassembled WGS sequence"/>
</dbReference>
<dbReference type="RefSeq" id="WP_170842903.1">
    <property type="nucleotide sequence ID" value="NZ_AP025457.1"/>
</dbReference>
<gene>
    <name evidence="2" type="ORF">SAMN04489765_1563</name>
</gene>
<dbReference type="STRING" id="47312.SAMN04489765_1563"/>
<proteinExistence type="predicted"/>
<evidence type="ECO:0000313" key="2">
    <source>
        <dbReference type="EMBL" id="SDQ71932.1"/>
    </source>
</evidence>